<dbReference type="Proteomes" id="UP000005510">
    <property type="component" value="Unassembled WGS sequence"/>
</dbReference>
<reference evidence="1 2" key="1">
    <citation type="submission" date="2008-10" db="EMBL/GenBank/DDBJ databases">
        <title>Draft genome sequence of Parabacteroides johnsonii (DSM 18315).</title>
        <authorList>
            <person name="Sudarsanam P."/>
            <person name="Ley R."/>
            <person name="Guruge J."/>
            <person name="Turnbaugh P.J."/>
            <person name="Mahowald M."/>
            <person name="Liep D."/>
            <person name="Gordon J."/>
        </authorList>
    </citation>
    <scope>NUCLEOTIDE SEQUENCE [LARGE SCALE GENOMIC DNA]</scope>
    <source>
        <strain evidence="1 2">DSM 18315</strain>
    </source>
</reference>
<dbReference type="AlphaFoldDB" id="B7BE58"/>
<protein>
    <submittedName>
        <fullName evidence="1">Uncharacterized protein</fullName>
    </submittedName>
</protein>
<comment type="caution">
    <text evidence="1">The sequence shown here is derived from an EMBL/GenBank/DDBJ whole genome shotgun (WGS) entry which is preliminary data.</text>
</comment>
<reference evidence="1 2" key="2">
    <citation type="submission" date="2008-10" db="EMBL/GenBank/DDBJ databases">
        <authorList>
            <person name="Fulton L."/>
            <person name="Clifton S."/>
            <person name="Fulton B."/>
            <person name="Xu J."/>
            <person name="Minx P."/>
            <person name="Pepin K.H."/>
            <person name="Johnson M."/>
            <person name="Bhonagiri V."/>
            <person name="Nash W.E."/>
            <person name="Mardis E.R."/>
            <person name="Wilson R.K."/>
        </authorList>
    </citation>
    <scope>NUCLEOTIDE SEQUENCE [LARGE SCALE GENOMIC DNA]</scope>
    <source>
        <strain evidence="1 2">DSM 18315</strain>
    </source>
</reference>
<evidence type="ECO:0000313" key="1">
    <source>
        <dbReference type="EMBL" id="EEC95339.1"/>
    </source>
</evidence>
<dbReference type="EMBL" id="ABYH01000351">
    <property type="protein sequence ID" value="EEC95339.1"/>
    <property type="molecule type" value="Genomic_DNA"/>
</dbReference>
<evidence type="ECO:0000313" key="2">
    <source>
        <dbReference type="Proteomes" id="UP000005510"/>
    </source>
</evidence>
<organism evidence="1 2">
    <name type="scientific">Parabacteroides johnsonii DSM 18315</name>
    <dbReference type="NCBI Taxonomy" id="537006"/>
    <lineage>
        <taxon>Bacteria</taxon>
        <taxon>Pseudomonadati</taxon>
        <taxon>Bacteroidota</taxon>
        <taxon>Bacteroidia</taxon>
        <taxon>Bacteroidales</taxon>
        <taxon>Tannerellaceae</taxon>
        <taxon>Parabacteroides</taxon>
    </lineage>
</organism>
<accession>B7BE58</accession>
<dbReference type="HOGENOM" id="CLU_3155879_0_0_10"/>
<gene>
    <name evidence="1" type="ORF">PRABACTJOHN_03335</name>
</gene>
<name>B7BE58_9BACT</name>
<dbReference type="STRING" id="537006.PRABACTJOHN_03335"/>
<proteinExistence type="predicted"/>
<sequence length="48" mass="5982">MFIPNEKITLQQMYSIIHKYTRNNKYYSFIYKYYSNIYTIISFILDPT</sequence>